<dbReference type="OrthoDB" id="10622957at2759"/>
<dbReference type="Proteomes" id="UP000774326">
    <property type="component" value="Unassembled WGS sequence"/>
</dbReference>
<evidence type="ECO:0000313" key="2">
    <source>
        <dbReference type="Proteomes" id="UP000774326"/>
    </source>
</evidence>
<gene>
    <name evidence="1" type="ORF">WICPIJ_000417</name>
</gene>
<sequence>MRVTSSALNALKPAPKNHTLKALQQAFPSSNFPTYQEIYPLAAQLRRTTIDASGEDRSKKIKPLFVNKDMKSLNLEDILRLIEIDSKYKDVKFTLLTNEKSISRSKINPLIRMLLNNGMSYTVNYNEGHRVMDTLNTMVGADDPQKNPVRNNSIMEVREQVYLEVLRKKALDPLQEDTLLFKQVDINPAMAYKTEIPFQLEGEELKLIVPSLAILPRLFGLGVHRNHPNFENMIKKRASLPEIKSNPLAFYEIKDEHLIDTNDPTQIIGLFPHHIKSHRELFPNLSFTYVKPGKKIKYEENFYNYISMNEYFQAKFPTAKHKVIEIIPFVAQNYYESVDPADPNDRRIKGKRLTKVINSHVVFDDATNDCLYSINQSKEIVGNFQHYHQFLRPFEYSKPFHRVSFYEILEFINFKQGYKYKEQLGFKLDSDLLRGYLLSQDTKQGRVPSLAYDRLIHNHQNMENLTFVLEQWLTTEDMSSDFDRDSLTPMDLFLLNGYIQLMKSQINIIHYTRHFLVPSLMYVDILTVKSDPTRFENAHKFFNFILLKFLNEQVQKHYPVLYNYYRVKVDAFLPSHSKVKYTIPQSLTSKNAESTLFEFIYALQSTPQHYPELYVFKLCVKKGRNSFRNDKYIGARYIRRLIERFNGEDYKLPQLIHTNTAFFRSSVPNEAVVYKFIPLSRDLLMKRLKELDFKVVKDETLEELCLRIRLILIADLNRFRIRDRFTLDFVEDLLESLDTHFPEQYESYLNSGASETSPLNVNVIEDYEARINPFVKKPSSAENIVDAETTRTN</sequence>
<proteinExistence type="predicted"/>
<organism evidence="1 2">
    <name type="scientific">Wickerhamomyces pijperi</name>
    <name type="common">Yeast</name>
    <name type="synonym">Pichia pijperi</name>
    <dbReference type="NCBI Taxonomy" id="599730"/>
    <lineage>
        <taxon>Eukaryota</taxon>
        <taxon>Fungi</taxon>
        <taxon>Dikarya</taxon>
        <taxon>Ascomycota</taxon>
        <taxon>Saccharomycotina</taxon>
        <taxon>Saccharomycetes</taxon>
        <taxon>Phaffomycetales</taxon>
        <taxon>Wickerhamomycetaceae</taxon>
        <taxon>Wickerhamomyces</taxon>
    </lineage>
</organism>
<keyword evidence="2" id="KW-1185">Reference proteome</keyword>
<reference evidence="1" key="1">
    <citation type="journal article" date="2021" name="Open Biol.">
        <title>Shared evolutionary footprints suggest mitochondrial oxidative damage underlies multiple complex I losses in fungi.</title>
        <authorList>
            <person name="Schikora-Tamarit M.A."/>
            <person name="Marcet-Houben M."/>
            <person name="Nosek J."/>
            <person name="Gabaldon T."/>
        </authorList>
    </citation>
    <scope>NUCLEOTIDE SEQUENCE</scope>
    <source>
        <strain evidence="1">CBS2887</strain>
    </source>
</reference>
<name>A0A9P8QCN8_WICPI</name>
<protein>
    <submittedName>
        <fullName evidence="1">Uncharacterized protein</fullName>
    </submittedName>
</protein>
<comment type="caution">
    <text evidence="1">The sequence shown here is derived from an EMBL/GenBank/DDBJ whole genome shotgun (WGS) entry which is preliminary data.</text>
</comment>
<reference evidence="1" key="2">
    <citation type="submission" date="2021-01" db="EMBL/GenBank/DDBJ databases">
        <authorList>
            <person name="Schikora-Tamarit M.A."/>
        </authorList>
    </citation>
    <scope>NUCLEOTIDE SEQUENCE</scope>
    <source>
        <strain evidence="1">CBS2887</strain>
    </source>
</reference>
<dbReference type="AlphaFoldDB" id="A0A9P8QCN8"/>
<dbReference type="EMBL" id="JAEUBG010000263">
    <property type="protein sequence ID" value="KAH3688607.1"/>
    <property type="molecule type" value="Genomic_DNA"/>
</dbReference>
<evidence type="ECO:0000313" key="1">
    <source>
        <dbReference type="EMBL" id="KAH3688607.1"/>
    </source>
</evidence>
<accession>A0A9P8QCN8</accession>